<comment type="caution">
    <text evidence="4">The sequence shown here is derived from an EMBL/GenBank/DDBJ whole genome shotgun (WGS) entry which is preliminary data.</text>
</comment>
<keyword evidence="5" id="KW-1185">Reference proteome</keyword>
<dbReference type="Pfam" id="PF07075">
    <property type="entry name" value="NamZ_N"/>
    <property type="match status" value="1"/>
</dbReference>
<evidence type="ECO:0000313" key="4">
    <source>
        <dbReference type="EMBL" id="PVZ08694.1"/>
    </source>
</evidence>
<evidence type="ECO:0000313" key="5">
    <source>
        <dbReference type="Proteomes" id="UP000245462"/>
    </source>
</evidence>
<proteinExistence type="predicted"/>
<dbReference type="InterPro" id="IPR048502">
    <property type="entry name" value="NamZ_N"/>
</dbReference>
<dbReference type="InterPro" id="IPR008302">
    <property type="entry name" value="NamZ"/>
</dbReference>
<protein>
    <submittedName>
        <fullName evidence="4">Uncharacterized protein YbbC (DUF1343 family)</fullName>
    </submittedName>
</protein>
<feature type="chain" id="PRO_5015488213" evidence="1">
    <location>
        <begin position="29"/>
        <end position="403"/>
    </location>
</feature>
<gene>
    <name evidence="4" type="ORF">C7382_11235</name>
</gene>
<dbReference type="PANTHER" id="PTHR42915:SF1">
    <property type="entry name" value="PEPTIDOGLYCAN BETA-N-ACETYLMURAMIDASE NAMZ"/>
    <property type="match status" value="1"/>
</dbReference>
<dbReference type="Proteomes" id="UP000245462">
    <property type="component" value="Unassembled WGS sequence"/>
</dbReference>
<evidence type="ECO:0000256" key="1">
    <source>
        <dbReference type="SAM" id="SignalP"/>
    </source>
</evidence>
<reference evidence="4 5" key="1">
    <citation type="submission" date="2018-04" db="EMBL/GenBank/DDBJ databases">
        <title>Genomic Encyclopedia of Type Strains, Phase IV (KMG-IV): sequencing the most valuable type-strain genomes for metagenomic binning, comparative biology and taxonomic classification.</title>
        <authorList>
            <person name="Goeker M."/>
        </authorList>
    </citation>
    <scope>NUCLEOTIDE SEQUENCE [LARGE SCALE GENOMIC DNA]</scope>
    <source>
        <strain evidence="4 5">DSM 28520</strain>
    </source>
</reference>
<dbReference type="AlphaFoldDB" id="A0A2U1F952"/>
<sequence length="403" mass="45293">MIVRSLTRHIITLACICGLMSFCIQAYATGQEERQSVVVGAERTEELLPLLRGKAVALVANATSIVGPEREHLLDNLLRHGVQIMKVLGPEHGFRGDADAGATVRDDRDMKTGIPIVSLYGNNKKPTKGMLRDVDVVLFDMQDVGTRFFTYISTLHYVMEACAEQGKKLIVTDRPNPNDNIDGPILQPDCRSFVGLDPLPVLHGLTIGELAQMINGERWLVKKSDKCDLTVIPMTGWKHGQPYILPVKPSPNLPTPQAIAWYPSLCLFEGTIMSIGRGTTFPFEVLGYHNENFGDFTFTPRPIRGMDSNPLYKGRVCHGIDLRGVEAPKGFSLNLLIHFYRIAREEGLRFINRRQTFNILAGTKELALQIEKGMSEEEIRATWQPGLKKYRKMRQKYLLYPDQ</sequence>
<dbReference type="PANTHER" id="PTHR42915">
    <property type="entry name" value="HYPOTHETICAL 460 KDA PROTEIN IN FEUA-SIGW INTERGENIC REGION [PRECURSOR]"/>
    <property type="match status" value="1"/>
</dbReference>
<dbReference type="OrthoDB" id="9801061at2"/>
<dbReference type="InterPro" id="IPR048503">
    <property type="entry name" value="NamZ_C"/>
</dbReference>
<evidence type="ECO:0000259" key="3">
    <source>
        <dbReference type="Pfam" id="PF20732"/>
    </source>
</evidence>
<dbReference type="Pfam" id="PF20732">
    <property type="entry name" value="NamZ_C"/>
    <property type="match status" value="1"/>
</dbReference>
<name>A0A2U1F952_9PORP</name>
<feature type="domain" description="Peptidoglycan beta-N-acetylmuramidase NamZ C-terminal" evidence="3">
    <location>
        <begin position="261"/>
        <end position="400"/>
    </location>
</feature>
<dbReference type="EMBL" id="QEKY01000012">
    <property type="protein sequence ID" value="PVZ08694.1"/>
    <property type="molecule type" value="Genomic_DNA"/>
</dbReference>
<feature type="domain" description="Peptidoglycan beta-N-acetylmuramidase NamZ N-terminal" evidence="2">
    <location>
        <begin position="56"/>
        <end position="256"/>
    </location>
</feature>
<keyword evidence="1" id="KW-0732">Signal</keyword>
<accession>A0A2U1F952</accession>
<organism evidence="4 5">
    <name type="scientific">Porphyromonas loveana</name>
    <dbReference type="NCBI Taxonomy" id="1884669"/>
    <lineage>
        <taxon>Bacteria</taxon>
        <taxon>Pseudomonadati</taxon>
        <taxon>Bacteroidota</taxon>
        <taxon>Bacteroidia</taxon>
        <taxon>Bacteroidales</taxon>
        <taxon>Porphyromonadaceae</taxon>
        <taxon>Porphyromonas</taxon>
    </lineage>
</organism>
<dbReference type="Gene3D" id="3.40.50.12170">
    <property type="entry name" value="Uncharacterised protein PF07075, DUF1343"/>
    <property type="match status" value="1"/>
</dbReference>
<evidence type="ECO:0000259" key="2">
    <source>
        <dbReference type="Pfam" id="PF07075"/>
    </source>
</evidence>
<dbReference type="Gene3D" id="3.90.1150.140">
    <property type="match status" value="1"/>
</dbReference>
<feature type="signal peptide" evidence="1">
    <location>
        <begin position="1"/>
        <end position="28"/>
    </location>
</feature>
<dbReference type="PIRSF" id="PIRSF016719">
    <property type="entry name" value="UCP016719"/>
    <property type="match status" value="1"/>
</dbReference>
<dbReference type="GO" id="GO:0033922">
    <property type="term" value="F:peptidoglycan beta-N-acetylmuramidase activity"/>
    <property type="evidence" value="ECO:0007669"/>
    <property type="project" value="InterPro"/>
</dbReference>